<organism evidence="8 9">
    <name type="scientific">Olea europaea subsp. europaea</name>
    <dbReference type="NCBI Taxonomy" id="158383"/>
    <lineage>
        <taxon>Eukaryota</taxon>
        <taxon>Viridiplantae</taxon>
        <taxon>Streptophyta</taxon>
        <taxon>Embryophyta</taxon>
        <taxon>Tracheophyta</taxon>
        <taxon>Spermatophyta</taxon>
        <taxon>Magnoliopsida</taxon>
        <taxon>eudicotyledons</taxon>
        <taxon>Gunneridae</taxon>
        <taxon>Pentapetalae</taxon>
        <taxon>asterids</taxon>
        <taxon>lamiids</taxon>
        <taxon>Lamiales</taxon>
        <taxon>Oleaceae</taxon>
        <taxon>Oleeae</taxon>
        <taxon>Olea</taxon>
    </lineage>
</organism>
<comment type="subcellular location">
    <subcellularLocation>
        <location evidence="1">Nucleus</location>
    </subcellularLocation>
</comment>
<dbReference type="GO" id="GO:0009873">
    <property type="term" value="P:ethylene-activated signaling pathway"/>
    <property type="evidence" value="ECO:0007669"/>
    <property type="project" value="InterPro"/>
</dbReference>
<dbReference type="InterPro" id="IPR001471">
    <property type="entry name" value="AP2/ERF_dom"/>
</dbReference>
<dbReference type="EMBL" id="CACTIH010005540">
    <property type="protein sequence ID" value="CAA2997011.1"/>
    <property type="molecule type" value="Genomic_DNA"/>
</dbReference>
<keyword evidence="2" id="KW-0611">Plant defense</keyword>
<dbReference type="InterPro" id="IPR036955">
    <property type="entry name" value="AP2/ERF_dom_sf"/>
</dbReference>
<dbReference type="PANTHER" id="PTHR31190">
    <property type="entry name" value="DNA-BINDING DOMAIN"/>
    <property type="match status" value="1"/>
</dbReference>
<dbReference type="InterPro" id="IPR016177">
    <property type="entry name" value="DNA-bd_dom_sf"/>
</dbReference>
<keyword evidence="5" id="KW-0804">Transcription</keyword>
<protein>
    <submittedName>
        <fullName evidence="8">Ethylene-responsive transcription factor 13-like</fullName>
    </submittedName>
</protein>
<dbReference type="InterPro" id="IPR044808">
    <property type="entry name" value="ERF_plant"/>
</dbReference>
<dbReference type="GO" id="GO:0005634">
    <property type="term" value="C:nucleus"/>
    <property type="evidence" value="ECO:0007669"/>
    <property type="project" value="UniProtKB-SubCell"/>
</dbReference>
<dbReference type="Gramene" id="OE9A008987T1">
    <property type="protein sequence ID" value="OE9A008987C1"/>
    <property type="gene ID" value="OE9A008987"/>
</dbReference>
<dbReference type="SMART" id="SM00380">
    <property type="entry name" value="AP2"/>
    <property type="match status" value="1"/>
</dbReference>
<evidence type="ECO:0000256" key="2">
    <source>
        <dbReference type="ARBA" id="ARBA00022821"/>
    </source>
</evidence>
<dbReference type="CDD" id="cd00018">
    <property type="entry name" value="AP2"/>
    <property type="match status" value="1"/>
</dbReference>
<evidence type="ECO:0000256" key="4">
    <source>
        <dbReference type="ARBA" id="ARBA00023125"/>
    </source>
</evidence>
<dbReference type="AlphaFoldDB" id="A0A8S0SWK4"/>
<dbReference type="FunFam" id="3.30.730.10:FF:000001">
    <property type="entry name" value="Ethylene-responsive transcription factor 2"/>
    <property type="match status" value="1"/>
</dbReference>
<evidence type="ECO:0000259" key="7">
    <source>
        <dbReference type="PROSITE" id="PS51032"/>
    </source>
</evidence>
<dbReference type="GO" id="GO:0003700">
    <property type="term" value="F:DNA-binding transcription factor activity"/>
    <property type="evidence" value="ECO:0007669"/>
    <property type="project" value="InterPro"/>
</dbReference>
<dbReference type="Gene3D" id="3.30.730.10">
    <property type="entry name" value="AP2/ERF domain"/>
    <property type="match status" value="1"/>
</dbReference>
<dbReference type="PROSITE" id="PS51032">
    <property type="entry name" value="AP2_ERF"/>
    <property type="match status" value="1"/>
</dbReference>
<keyword evidence="4" id="KW-0238">DNA-binding</keyword>
<dbReference type="GO" id="GO:0003677">
    <property type="term" value="F:DNA binding"/>
    <property type="evidence" value="ECO:0007669"/>
    <property type="project" value="UniProtKB-KW"/>
</dbReference>
<sequence>MYAKPISDSDMVLLQSIQNYLLNDSDDFPVDNFTKISSCNEQIYSQNSSFNSSFLAECPKGILIFDDNLCFDETIAEESESVRGTNVPPEWKRYRGVRRRPWGKFAAEIRNPTEKGRRLWLGTYETSEDAAVAYDRAAFKLHGRKARLNFPHLIGSNVSKPAKVTKRKQSSEFMLSFSLPENVGTKKIRIEVAS</sequence>
<keyword evidence="9" id="KW-1185">Reference proteome</keyword>
<evidence type="ECO:0000256" key="6">
    <source>
        <dbReference type="ARBA" id="ARBA00023242"/>
    </source>
</evidence>
<accession>A0A8S0SWK4</accession>
<feature type="domain" description="AP2/ERF" evidence="7">
    <location>
        <begin position="93"/>
        <end position="151"/>
    </location>
</feature>
<keyword evidence="3" id="KW-0805">Transcription regulation</keyword>
<evidence type="ECO:0000313" key="9">
    <source>
        <dbReference type="Proteomes" id="UP000594638"/>
    </source>
</evidence>
<name>A0A8S0SWK4_OLEEU</name>
<dbReference type="OrthoDB" id="552345at2759"/>
<dbReference type="PANTHER" id="PTHR31190:SF407">
    <property type="entry name" value="ETHYLENE-RESPONSIVE TRANSCRIPTION FACTOR 13-LIKE"/>
    <property type="match status" value="1"/>
</dbReference>
<comment type="caution">
    <text evidence="8">The sequence shown here is derived from an EMBL/GenBank/DDBJ whole genome shotgun (WGS) entry which is preliminary data.</text>
</comment>
<dbReference type="Pfam" id="PF00847">
    <property type="entry name" value="AP2"/>
    <property type="match status" value="1"/>
</dbReference>
<proteinExistence type="predicted"/>
<reference evidence="8 9" key="1">
    <citation type="submission" date="2019-12" db="EMBL/GenBank/DDBJ databases">
        <authorList>
            <person name="Alioto T."/>
            <person name="Alioto T."/>
            <person name="Gomez Garrido J."/>
        </authorList>
    </citation>
    <scope>NUCLEOTIDE SEQUENCE [LARGE SCALE GENOMIC DNA]</scope>
</reference>
<evidence type="ECO:0000313" key="8">
    <source>
        <dbReference type="EMBL" id="CAA2997011.1"/>
    </source>
</evidence>
<dbReference type="PRINTS" id="PR00367">
    <property type="entry name" value="ETHRSPELEMNT"/>
</dbReference>
<gene>
    <name evidence="8" type="ORF">OLEA9_A008987</name>
</gene>
<dbReference type="SUPFAM" id="SSF54171">
    <property type="entry name" value="DNA-binding domain"/>
    <property type="match status" value="1"/>
</dbReference>
<evidence type="ECO:0000256" key="5">
    <source>
        <dbReference type="ARBA" id="ARBA00023163"/>
    </source>
</evidence>
<keyword evidence="6" id="KW-0539">Nucleus</keyword>
<dbReference type="GO" id="GO:0006952">
    <property type="term" value="P:defense response"/>
    <property type="evidence" value="ECO:0007669"/>
    <property type="project" value="UniProtKB-KW"/>
</dbReference>
<evidence type="ECO:0000256" key="1">
    <source>
        <dbReference type="ARBA" id="ARBA00004123"/>
    </source>
</evidence>
<evidence type="ECO:0000256" key="3">
    <source>
        <dbReference type="ARBA" id="ARBA00023015"/>
    </source>
</evidence>
<dbReference type="Proteomes" id="UP000594638">
    <property type="component" value="Unassembled WGS sequence"/>
</dbReference>